<evidence type="ECO:0000313" key="2">
    <source>
        <dbReference type="EMBL" id="MCI40256.1"/>
    </source>
</evidence>
<organism evidence="2 3">
    <name type="scientific">Trifolium medium</name>
    <dbReference type="NCBI Taxonomy" id="97028"/>
    <lineage>
        <taxon>Eukaryota</taxon>
        <taxon>Viridiplantae</taxon>
        <taxon>Streptophyta</taxon>
        <taxon>Embryophyta</taxon>
        <taxon>Tracheophyta</taxon>
        <taxon>Spermatophyta</taxon>
        <taxon>Magnoliopsida</taxon>
        <taxon>eudicotyledons</taxon>
        <taxon>Gunneridae</taxon>
        <taxon>Pentapetalae</taxon>
        <taxon>rosids</taxon>
        <taxon>fabids</taxon>
        <taxon>Fabales</taxon>
        <taxon>Fabaceae</taxon>
        <taxon>Papilionoideae</taxon>
        <taxon>50 kb inversion clade</taxon>
        <taxon>NPAAA clade</taxon>
        <taxon>Hologalegina</taxon>
        <taxon>IRL clade</taxon>
        <taxon>Trifolieae</taxon>
        <taxon>Trifolium</taxon>
    </lineage>
</organism>
<keyword evidence="3" id="KW-1185">Reference proteome</keyword>
<dbReference type="Proteomes" id="UP000265520">
    <property type="component" value="Unassembled WGS sequence"/>
</dbReference>
<evidence type="ECO:0000313" key="3">
    <source>
        <dbReference type="Proteomes" id="UP000265520"/>
    </source>
</evidence>
<accession>A0A392RXF5</accession>
<feature type="compositionally biased region" description="Polar residues" evidence="1">
    <location>
        <begin position="18"/>
        <end position="27"/>
    </location>
</feature>
<feature type="non-terminal residue" evidence="2">
    <location>
        <position position="1"/>
    </location>
</feature>
<reference evidence="2 3" key="1">
    <citation type="journal article" date="2018" name="Front. Plant Sci.">
        <title>Red Clover (Trifolium pratense) and Zigzag Clover (T. medium) - A Picture of Genomic Similarities and Differences.</title>
        <authorList>
            <person name="Dluhosova J."/>
            <person name="Istvanek J."/>
            <person name="Nedelnik J."/>
            <person name="Repkova J."/>
        </authorList>
    </citation>
    <scope>NUCLEOTIDE SEQUENCE [LARGE SCALE GENOMIC DNA]</scope>
    <source>
        <strain evidence="3">cv. 10/8</strain>
        <tissue evidence="2">Leaf</tissue>
    </source>
</reference>
<protein>
    <submittedName>
        <fullName evidence="2">Uncharacterized protein</fullName>
    </submittedName>
</protein>
<feature type="compositionally biased region" description="Basic and acidic residues" evidence="1">
    <location>
        <begin position="1"/>
        <end position="16"/>
    </location>
</feature>
<dbReference type="AlphaFoldDB" id="A0A392RXF5"/>
<evidence type="ECO:0000256" key="1">
    <source>
        <dbReference type="SAM" id="MobiDB-lite"/>
    </source>
</evidence>
<sequence length="72" mass="7906">TKSEQEYEVSSLERQKATAKTGTSESSSLERQKATENCRNPKIPGLSDRKRQEPCQLAGRVAGRPSPDLKGC</sequence>
<comment type="caution">
    <text evidence="2">The sequence shown here is derived from an EMBL/GenBank/DDBJ whole genome shotgun (WGS) entry which is preliminary data.</text>
</comment>
<dbReference type="EMBL" id="LXQA010277646">
    <property type="protein sequence ID" value="MCI40256.1"/>
    <property type="molecule type" value="Genomic_DNA"/>
</dbReference>
<name>A0A392RXF5_9FABA</name>
<proteinExistence type="predicted"/>
<feature type="region of interest" description="Disordered" evidence="1">
    <location>
        <begin position="1"/>
        <end position="72"/>
    </location>
</feature>